<accession>A0AAJ0CQV2</accession>
<feature type="region of interest" description="Disordered" evidence="1">
    <location>
        <begin position="40"/>
        <end position="131"/>
    </location>
</feature>
<proteinExistence type="predicted"/>
<dbReference type="EMBL" id="JASWJB010000072">
    <property type="protein sequence ID" value="KAK2601676.1"/>
    <property type="molecule type" value="Genomic_DNA"/>
</dbReference>
<reference evidence="2" key="1">
    <citation type="submission" date="2023-06" db="EMBL/GenBank/DDBJ databases">
        <title>Conoideocrella luteorostrata (Hypocreales: Clavicipitaceae), a potential biocontrol fungus for elongate hemlock scale in United States Christmas tree production areas.</title>
        <authorList>
            <person name="Barrett H."/>
            <person name="Lovett B."/>
            <person name="Macias A.M."/>
            <person name="Stajich J.E."/>
            <person name="Kasson M.T."/>
        </authorList>
    </citation>
    <scope>NUCLEOTIDE SEQUENCE</scope>
    <source>
        <strain evidence="2">ARSEF 14590</strain>
    </source>
</reference>
<feature type="compositionally biased region" description="Basic residues" evidence="1">
    <location>
        <begin position="92"/>
        <end position="102"/>
    </location>
</feature>
<sequence length="160" mass="17829">MPPQHDSHAKWPPSTRDDSPPVRCQMESALLSIFQEAGLVEWMPQQGEPGRRPQGESSLCSPSTSSASDGKSSRSSSRSTRASSRSRDSKMGRKSGKRKVRSSRQDRSNTDQHPKIDEEDGDMEEDAKHRAKTFVPDYSGYNTVDAELKLIGQLIRKRGL</sequence>
<evidence type="ECO:0000256" key="1">
    <source>
        <dbReference type="SAM" id="MobiDB-lite"/>
    </source>
</evidence>
<dbReference type="AlphaFoldDB" id="A0AAJ0CQV2"/>
<organism evidence="2 3">
    <name type="scientific">Conoideocrella luteorostrata</name>
    <dbReference type="NCBI Taxonomy" id="1105319"/>
    <lineage>
        <taxon>Eukaryota</taxon>
        <taxon>Fungi</taxon>
        <taxon>Dikarya</taxon>
        <taxon>Ascomycota</taxon>
        <taxon>Pezizomycotina</taxon>
        <taxon>Sordariomycetes</taxon>
        <taxon>Hypocreomycetidae</taxon>
        <taxon>Hypocreales</taxon>
        <taxon>Clavicipitaceae</taxon>
        <taxon>Conoideocrella</taxon>
    </lineage>
</organism>
<gene>
    <name evidence="2" type="ORF">QQS21_004751</name>
</gene>
<comment type="caution">
    <text evidence="2">The sequence shown here is derived from an EMBL/GenBank/DDBJ whole genome shotgun (WGS) entry which is preliminary data.</text>
</comment>
<protein>
    <submittedName>
        <fullName evidence="2">Uncharacterized protein</fullName>
    </submittedName>
</protein>
<feature type="compositionally biased region" description="Basic and acidic residues" evidence="1">
    <location>
        <begin position="1"/>
        <end position="20"/>
    </location>
</feature>
<dbReference type="Proteomes" id="UP001251528">
    <property type="component" value="Unassembled WGS sequence"/>
</dbReference>
<feature type="compositionally biased region" description="Basic and acidic residues" evidence="1">
    <location>
        <begin position="103"/>
        <end position="116"/>
    </location>
</feature>
<feature type="region of interest" description="Disordered" evidence="1">
    <location>
        <begin position="1"/>
        <end position="28"/>
    </location>
</feature>
<feature type="compositionally biased region" description="Low complexity" evidence="1">
    <location>
        <begin position="57"/>
        <end position="83"/>
    </location>
</feature>
<evidence type="ECO:0000313" key="2">
    <source>
        <dbReference type="EMBL" id="KAK2601676.1"/>
    </source>
</evidence>
<evidence type="ECO:0000313" key="3">
    <source>
        <dbReference type="Proteomes" id="UP001251528"/>
    </source>
</evidence>
<name>A0AAJ0CQV2_9HYPO</name>
<keyword evidence="3" id="KW-1185">Reference proteome</keyword>